<dbReference type="Pfam" id="PF03583">
    <property type="entry name" value="LIP"/>
    <property type="match status" value="1"/>
</dbReference>
<dbReference type="EC" id="3.1.1.3" evidence="2"/>
<feature type="region of interest" description="Disordered" evidence="1">
    <location>
        <begin position="1"/>
        <end position="42"/>
    </location>
</feature>
<keyword evidence="2" id="KW-0378">Hydrolase</keyword>
<gene>
    <name evidence="2" type="ORF">JOE42_003916</name>
</gene>
<dbReference type="PANTHER" id="PTHR34853">
    <property type="match status" value="1"/>
</dbReference>
<organism evidence="2 3">
    <name type="scientific">Rhodococcoides corynebacterioides</name>
    <dbReference type="NCBI Taxonomy" id="53972"/>
    <lineage>
        <taxon>Bacteria</taxon>
        <taxon>Bacillati</taxon>
        <taxon>Actinomycetota</taxon>
        <taxon>Actinomycetes</taxon>
        <taxon>Mycobacteriales</taxon>
        <taxon>Nocardiaceae</taxon>
        <taxon>Rhodococcoides</taxon>
    </lineage>
</organism>
<protein>
    <submittedName>
        <fullName evidence="2">Triacylglycerol lipase</fullName>
        <ecNumber evidence="2">3.1.1.3</ecNumber>
    </submittedName>
</protein>
<sequence>MSIERDAAFTGGRGTAADTSSDSDDAVERLTTTPNKDPFYRSPAGFEKAELGAVLRSRRVEIALFGTIRQRVSAWQLLYRTSDMQGEPRTGVTTVLLPAGAVPGPSRPLLSYQCAIDAVSDRCFPSYALRDGAHAHGAVPQFELLIILYALRRGWALSLPDHEGMDGRWGAPVEPGYCTLDGIRAALSFAPLELDDSAPVALWGYSGGGLATSWAAEAADEYAPELNVVGAALGSPVGDPASAFSRLNGTIFAALPTMVVEGLRRTYPDLDRTIRDHVAQPGMTILSSLERKTTVHAVLTLLMHDLERYTDIPLADVMATPELVQIFQDIQPGKSAPSFPLLVVQAVHDPIIAVDDVDGQVERYRTAGAHVTYVRDRLSEHLSLHPIAAPATLNWLADRIADRPVPPNTTETVWSSALSVSGVRGLLGLTVSTGRALLGRVR</sequence>
<evidence type="ECO:0000313" key="2">
    <source>
        <dbReference type="EMBL" id="MBM7417183.1"/>
    </source>
</evidence>
<dbReference type="Proteomes" id="UP000703038">
    <property type="component" value="Unassembled WGS sequence"/>
</dbReference>
<dbReference type="InterPro" id="IPR005152">
    <property type="entry name" value="Lipase_secreted"/>
</dbReference>
<dbReference type="Gene3D" id="1.10.260.130">
    <property type="match status" value="1"/>
</dbReference>
<evidence type="ECO:0000256" key="1">
    <source>
        <dbReference type="SAM" id="MobiDB-lite"/>
    </source>
</evidence>
<name>A0ABS2KZ30_9NOCA</name>
<reference evidence="2 3" key="1">
    <citation type="submission" date="2021-01" db="EMBL/GenBank/DDBJ databases">
        <title>Genomics of switchgrass bacterial isolates.</title>
        <authorList>
            <person name="Shade A."/>
        </authorList>
    </citation>
    <scope>NUCLEOTIDE SEQUENCE [LARGE SCALE GENOMIC DNA]</scope>
    <source>
        <strain evidence="2 3">PvP111</strain>
    </source>
</reference>
<proteinExistence type="predicted"/>
<keyword evidence="3" id="KW-1185">Reference proteome</keyword>
<dbReference type="GO" id="GO:0004806">
    <property type="term" value="F:triacylglycerol lipase activity"/>
    <property type="evidence" value="ECO:0007669"/>
    <property type="project" value="UniProtKB-EC"/>
</dbReference>
<comment type="caution">
    <text evidence="2">The sequence shown here is derived from an EMBL/GenBank/DDBJ whole genome shotgun (WGS) entry which is preliminary data.</text>
</comment>
<dbReference type="PIRSF" id="PIRSF029171">
    <property type="entry name" value="Esterase_LipA"/>
    <property type="match status" value="1"/>
</dbReference>
<accession>A0ABS2KZ30</accession>
<evidence type="ECO:0000313" key="3">
    <source>
        <dbReference type="Proteomes" id="UP000703038"/>
    </source>
</evidence>
<dbReference type="EMBL" id="JAFBBK010000001">
    <property type="protein sequence ID" value="MBM7417183.1"/>
    <property type="molecule type" value="Genomic_DNA"/>
</dbReference>
<dbReference type="Gene3D" id="3.40.50.1820">
    <property type="entry name" value="alpha/beta hydrolase"/>
    <property type="match status" value="1"/>
</dbReference>
<dbReference type="InterPro" id="IPR029058">
    <property type="entry name" value="AB_hydrolase_fold"/>
</dbReference>
<dbReference type="SUPFAM" id="SSF53474">
    <property type="entry name" value="alpha/beta-Hydrolases"/>
    <property type="match status" value="1"/>
</dbReference>
<dbReference type="RefSeq" id="WP_204869822.1">
    <property type="nucleotide sequence ID" value="NZ_JAFBBK010000001.1"/>
</dbReference>
<dbReference type="PANTHER" id="PTHR34853:SF1">
    <property type="entry name" value="LIPASE 5"/>
    <property type="match status" value="1"/>
</dbReference>